<dbReference type="AlphaFoldDB" id="A0A1E7WGU9"/>
<evidence type="ECO:0000256" key="3">
    <source>
        <dbReference type="ARBA" id="ARBA00023004"/>
    </source>
</evidence>
<dbReference type="EC" id="1.9.3.1" evidence="6"/>
<name>A0A1E7WGU9_9BURK</name>
<sequence length="297" mass="31955">MINTRRRLVITTVAATLATVGVVGGAIGLTVLYGGFYHIGATKSHFPQVYHVLERGLLESVRFHARDVAVPPAIAREADTPPGAPSATYRASSQVVRGAGLYRDNCVTCHGAPGVAQDDIGKSMQPVPGPLSDAARRWRPNELYWITRHGIKMSGMPAWQYHLAEEDIWAVVGFLVALPSMTPRDYADITAQSGAQQRAPRQSFAQADVGRGKLAFTQYACHACHMIPGVVGSDTSVGPALANLRSRKFIADDLPNNAANLARFIRDPQAISPHSAMPAMGVTESDARDMAAYLLEQ</sequence>
<evidence type="ECO:0000256" key="4">
    <source>
        <dbReference type="PROSITE-ProRule" id="PRU00433"/>
    </source>
</evidence>
<comment type="caution">
    <text evidence="6">The sequence shown here is derived from an EMBL/GenBank/DDBJ whole genome shotgun (WGS) entry which is preliminary data.</text>
</comment>
<dbReference type="PANTHER" id="PTHR35008:SF8">
    <property type="entry name" value="ALCOHOL DEHYDROGENASE CYTOCHROME C SUBUNIT"/>
    <property type="match status" value="1"/>
</dbReference>
<dbReference type="EMBL" id="LROM01000094">
    <property type="protein sequence ID" value="OEZ97787.1"/>
    <property type="molecule type" value="Genomic_DNA"/>
</dbReference>
<evidence type="ECO:0000313" key="7">
    <source>
        <dbReference type="Proteomes" id="UP000175989"/>
    </source>
</evidence>
<dbReference type="PATRIC" id="fig|762836.4.peg.3513"/>
<evidence type="ECO:0000259" key="5">
    <source>
        <dbReference type="PROSITE" id="PS51007"/>
    </source>
</evidence>
<protein>
    <submittedName>
        <fullName evidence="6">Cytochrome c oxidase subunit 2</fullName>
        <ecNumber evidence="6">1.9.3.1</ecNumber>
    </submittedName>
</protein>
<reference evidence="7" key="1">
    <citation type="journal article" date="2016" name="Front. Microbiol.">
        <title>Molecular Keys to the Janthinobacterium and Duganella spp. Interaction with the Plant Pathogen Fusarium graminearum.</title>
        <authorList>
            <person name="Haack F.S."/>
            <person name="Poehlein A."/>
            <person name="Kroger C."/>
            <person name="Voigt C.A."/>
            <person name="Piepenbring M."/>
            <person name="Bode H.B."/>
            <person name="Daniel R."/>
            <person name="Schafer W."/>
            <person name="Streit W.R."/>
        </authorList>
    </citation>
    <scope>NUCLEOTIDE SEQUENCE [LARGE SCALE GENOMIC DNA]</scope>
    <source>
        <strain evidence="7">T54</strain>
    </source>
</reference>
<dbReference type="GO" id="GO:0020037">
    <property type="term" value="F:heme binding"/>
    <property type="evidence" value="ECO:0007669"/>
    <property type="project" value="InterPro"/>
</dbReference>
<proteinExistence type="predicted"/>
<evidence type="ECO:0000313" key="6">
    <source>
        <dbReference type="EMBL" id="OEZ97787.1"/>
    </source>
</evidence>
<dbReference type="GO" id="GO:0016491">
    <property type="term" value="F:oxidoreductase activity"/>
    <property type="evidence" value="ECO:0007669"/>
    <property type="project" value="UniProtKB-KW"/>
</dbReference>
<dbReference type="InterPro" id="IPR009056">
    <property type="entry name" value="Cyt_c-like_dom"/>
</dbReference>
<gene>
    <name evidence="6" type="primary">ctaC_3</name>
    <name evidence="6" type="ORF">DUPY_34130</name>
</gene>
<accession>A0A1E7WGU9</accession>
<dbReference type="InterPro" id="IPR051459">
    <property type="entry name" value="Cytochrome_c-type_DH"/>
</dbReference>
<dbReference type="PROSITE" id="PS51007">
    <property type="entry name" value="CYTC"/>
    <property type="match status" value="2"/>
</dbReference>
<keyword evidence="3 4" id="KW-0408">Iron</keyword>
<dbReference type="Gene3D" id="1.10.760.10">
    <property type="entry name" value="Cytochrome c-like domain"/>
    <property type="match status" value="2"/>
</dbReference>
<dbReference type="Pfam" id="PF00034">
    <property type="entry name" value="Cytochrom_C"/>
    <property type="match status" value="1"/>
</dbReference>
<evidence type="ECO:0000256" key="2">
    <source>
        <dbReference type="ARBA" id="ARBA00022723"/>
    </source>
</evidence>
<dbReference type="OrthoDB" id="9765171at2"/>
<dbReference type="RefSeq" id="WP_070249602.1">
    <property type="nucleotide sequence ID" value="NZ_LROM01000094.1"/>
</dbReference>
<dbReference type="SUPFAM" id="SSF46626">
    <property type="entry name" value="Cytochrome c"/>
    <property type="match status" value="2"/>
</dbReference>
<evidence type="ECO:0000256" key="1">
    <source>
        <dbReference type="ARBA" id="ARBA00022617"/>
    </source>
</evidence>
<organism evidence="6 7">
    <name type="scientific">Duganella phyllosphaerae</name>
    <dbReference type="NCBI Taxonomy" id="762836"/>
    <lineage>
        <taxon>Bacteria</taxon>
        <taxon>Pseudomonadati</taxon>
        <taxon>Pseudomonadota</taxon>
        <taxon>Betaproteobacteria</taxon>
        <taxon>Burkholderiales</taxon>
        <taxon>Oxalobacteraceae</taxon>
        <taxon>Telluria group</taxon>
        <taxon>Duganella</taxon>
    </lineage>
</organism>
<dbReference type="PANTHER" id="PTHR35008">
    <property type="entry name" value="BLL4482 PROTEIN-RELATED"/>
    <property type="match status" value="1"/>
</dbReference>
<keyword evidence="7" id="KW-1185">Reference proteome</keyword>
<keyword evidence="6" id="KW-0560">Oxidoreductase</keyword>
<feature type="domain" description="Cytochrome c" evidence="5">
    <location>
        <begin position="93"/>
        <end position="179"/>
    </location>
</feature>
<keyword evidence="1 4" id="KW-0349">Heme</keyword>
<keyword evidence="2 4" id="KW-0479">Metal-binding</keyword>
<dbReference type="Proteomes" id="UP000175989">
    <property type="component" value="Unassembled WGS sequence"/>
</dbReference>
<dbReference type="GO" id="GO:0009055">
    <property type="term" value="F:electron transfer activity"/>
    <property type="evidence" value="ECO:0007669"/>
    <property type="project" value="InterPro"/>
</dbReference>
<dbReference type="InterPro" id="IPR036909">
    <property type="entry name" value="Cyt_c-like_dom_sf"/>
</dbReference>
<dbReference type="GO" id="GO:0046872">
    <property type="term" value="F:metal ion binding"/>
    <property type="evidence" value="ECO:0007669"/>
    <property type="project" value="UniProtKB-KW"/>
</dbReference>
<dbReference type="Pfam" id="PF13442">
    <property type="entry name" value="Cytochrome_CBB3"/>
    <property type="match status" value="1"/>
</dbReference>
<feature type="domain" description="Cytochrome c" evidence="5">
    <location>
        <begin position="207"/>
        <end position="297"/>
    </location>
</feature>